<keyword evidence="3" id="KW-1003">Cell membrane</keyword>
<dbReference type="SMART" id="SM00179">
    <property type="entry name" value="EGF_CA"/>
    <property type="match status" value="3"/>
</dbReference>
<dbReference type="InterPro" id="IPR017981">
    <property type="entry name" value="GPCR_2-like_7TM"/>
</dbReference>
<dbReference type="SMART" id="SM00181">
    <property type="entry name" value="EGF"/>
    <property type="match status" value="3"/>
</dbReference>
<feature type="domain" description="GAIN-B" evidence="19">
    <location>
        <begin position="236"/>
        <end position="398"/>
    </location>
</feature>
<keyword evidence="5 17" id="KW-0812">Transmembrane</keyword>
<dbReference type="InterPro" id="IPR057244">
    <property type="entry name" value="GAIN_B"/>
</dbReference>
<protein>
    <submittedName>
        <fullName evidence="21">Adhesion G protein-coupled receptor E1</fullName>
    </submittedName>
</protein>
<evidence type="ECO:0000259" key="20">
    <source>
        <dbReference type="PROSITE" id="PS50261"/>
    </source>
</evidence>
<comment type="similarity">
    <text evidence="2">Belongs to the G-protein coupled receptor 2 family. Adhesion G-protein coupled receptor (ADGR) subfamily.</text>
</comment>
<dbReference type="GO" id="GO:0004930">
    <property type="term" value="F:G protein-coupled receptor activity"/>
    <property type="evidence" value="ECO:0007669"/>
    <property type="project" value="UniProtKB-KW"/>
</dbReference>
<dbReference type="Pfam" id="PF00002">
    <property type="entry name" value="7tm_2"/>
    <property type="match status" value="1"/>
</dbReference>
<feature type="transmembrane region" description="Helical" evidence="17">
    <location>
        <begin position="438"/>
        <end position="457"/>
    </location>
</feature>
<evidence type="ECO:0000256" key="11">
    <source>
        <dbReference type="ARBA" id="ARBA00023136"/>
    </source>
</evidence>
<dbReference type="InterPro" id="IPR001881">
    <property type="entry name" value="EGF-like_Ca-bd_dom"/>
</dbReference>
<dbReference type="SMART" id="SM00303">
    <property type="entry name" value="GPS"/>
    <property type="match status" value="1"/>
</dbReference>
<feature type="transmembrane region" description="Helical" evidence="17">
    <location>
        <begin position="625"/>
        <end position="648"/>
    </location>
</feature>
<dbReference type="PROSITE" id="PS50026">
    <property type="entry name" value="EGF_3"/>
    <property type="match status" value="3"/>
</dbReference>
<feature type="domain" description="EGF-like" evidence="18">
    <location>
        <begin position="114"/>
        <end position="151"/>
    </location>
</feature>
<reference evidence="21" key="3">
    <citation type="submission" date="2025-09" db="UniProtKB">
        <authorList>
            <consortium name="Ensembl"/>
        </authorList>
    </citation>
    <scope>IDENTIFICATION</scope>
</reference>
<evidence type="ECO:0000256" key="3">
    <source>
        <dbReference type="ARBA" id="ARBA00022475"/>
    </source>
</evidence>
<dbReference type="PRINTS" id="PR01128">
    <property type="entry name" value="EMR1HORMONER"/>
</dbReference>
<dbReference type="Gene3D" id="2.60.220.50">
    <property type="match status" value="1"/>
</dbReference>
<dbReference type="InterPro" id="IPR000203">
    <property type="entry name" value="GPS"/>
</dbReference>
<feature type="transmembrane region" description="Helical" evidence="17">
    <location>
        <begin position="401"/>
        <end position="426"/>
    </location>
</feature>
<keyword evidence="12" id="KW-1015">Disulfide bond</keyword>
<keyword evidence="7" id="KW-0677">Repeat</keyword>
<gene>
    <name evidence="21" type="primary">ADGRE1</name>
</gene>
<feature type="domain" description="EGF-like" evidence="18">
    <location>
        <begin position="62"/>
        <end position="100"/>
    </location>
</feature>
<evidence type="ECO:0000256" key="5">
    <source>
        <dbReference type="ARBA" id="ARBA00022692"/>
    </source>
</evidence>
<dbReference type="SUPFAM" id="SSF57196">
    <property type="entry name" value="EGF/Laminin"/>
    <property type="match status" value="1"/>
</dbReference>
<dbReference type="PROSITE" id="PS01187">
    <property type="entry name" value="EGF_CA"/>
    <property type="match status" value="2"/>
</dbReference>
<dbReference type="InterPro" id="IPR046338">
    <property type="entry name" value="GAIN_dom_sf"/>
</dbReference>
<evidence type="ECO:0000259" key="19">
    <source>
        <dbReference type="PROSITE" id="PS50221"/>
    </source>
</evidence>
<evidence type="ECO:0000256" key="12">
    <source>
        <dbReference type="ARBA" id="ARBA00023157"/>
    </source>
</evidence>
<dbReference type="FunFam" id="2.60.220.50:FF:000013">
    <property type="entry name" value="Adhesion G protein-coupled receptor E1"/>
    <property type="match status" value="1"/>
</dbReference>
<dbReference type="Gene3D" id="2.10.25.10">
    <property type="entry name" value="Laminin"/>
    <property type="match status" value="3"/>
</dbReference>
<dbReference type="Proteomes" id="UP000002280">
    <property type="component" value="Chromosome 3"/>
</dbReference>
<evidence type="ECO:0000256" key="6">
    <source>
        <dbReference type="ARBA" id="ARBA00022729"/>
    </source>
</evidence>
<dbReference type="InterPro" id="IPR049883">
    <property type="entry name" value="NOTCH1_EGF-like"/>
</dbReference>
<dbReference type="PANTHER" id="PTHR12011">
    <property type="entry name" value="ADHESION G-PROTEIN COUPLED RECEPTOR"/>
    <property type="match status" value="1"/>
</dbReference>
<dbReference type="FunFam" id="2.10.25.10:FF:000038">
    <property type="entry name" value="Fibrillin 2"/>
    <property type="match status" value="2"/>
</dbReference>
<evidence type="ECO:0000256" key="9">
    <source>
        <dbReference type="ARBA" id="ARBA00022989"/>
    </source>
</evidence>
<dbReference type="Ensembl" id="ENSMODT00000054913.1">
    <property type="protein sequence ID" value="ENSMODP00000046007.1"/>
    <property type="gene ID" value="ENSMODG00000002338.4"/>
</dbReference>
<reference evidence="21" key="2">
    <citation type="submission" date="2025-08" db="UniProtKB">
        <authorList>
            <consortium name="Ensembl"/>
        </authorList>
    </citation>
    <scope>IDENTIFICATION</scope>
</reference>
<dbReference type="Pfam" id="PF07645">
    <property type="entry name" value="EGF_CA"/>
    <property type="match status" value="3"/>
</dbReference>
<feature type="domain" description="G-protein coupled receptors family 2 profile 2" evidence="20">
    <location>
        <begin position="403"/>
        <end position="649"/>
    </location>
</feature>
<evidence type="ECO:0000256" key="10">
    <source>
        <dbReference type="ARBA" id="ARBA00023040"/>
    </source>
</evidence>
<comment type="caution">
    <text evidence="16">Lacks conserved residue(s) required for the propagation of feature annotation.</text>
</comment>
<dbReference type="InterPro" id="IPR009030">
    <property type="entry name" value="Growth_fac_rcpt_cys_sf"/>
</dbReference>
<evidence type="ECO:0000256" key="17">
    <source>
        <dbReference type="SAM" id="Phobius"/>
    </source>
</evidence>
<dbReference type="Pfam" id="PF01825">
    <property type="entry name" value="GPS"/>
    <property type="match status" value="1"/>
</dbReference>
<dbReference type="PRINTS" id="PR00249">
    <property type="entry name" value="GPCRSECRETIN"/>
</dbReference>
<keyword evidence="10" id="KW-0297">G-protein coupled receptor</keyword>
<proteinExistence type="inferred from homology"/>
<dbReference type="InterPro" id="IPR001740">
    <property type="entry name" value="GPCR_2_EMR1-like_rcpt"/>
</dbReference>
<keyword evidence="4 16" id="KW-0245">EGF-like domain</keyword>
<accession>A0A5F8GEX3</accession>
<evidence type="ECO:0000313" key="21">
    <source>
        <dbReference type="Ensembl" id="ENSMODP00000046007.1"/>
    </source>
</evidence>
<dbReference type="InterPro" id="IPR000152">
    <property type="entry name" value="EGF-type_Asp/Asn_hydroxyl_site"/>
</dbReference>
<dbReference type="InterPro" id="IPR018097">
    <property type="entry name" value="EGF_Ca-bd_CS"/>
</dbReference>
<keyword evidence="6" id="KW-0732">Signal</keyword>
<feature type="transmembrane region" description="Helical" evidence="17">
    <location>
        <begin position="552"/>
        <end position="577"/>
    </location>
</feature>
<dbReference type="FunFam" id="1.20.1070.10:FF:000054">
    <property type="entry name" value="Adhesion G protein-coupled receptor E3"/>
    <property type="match status" value="1"/>
</dbReference>
<keyword evidence="14" id="KW-0325">Glycoprotein</keyword>
<dbReference type="GeneTree" id="ENSGT00940000161354"/>
<evidence type="ECO:0000256" key="8">
    <source>
        <dbReference type="ARBA" id="ARBA00022837"/>
    </source>
</evidence>
<dbReference type="CDD" id="cd00054">
    <property type="entry name" value="EGF_CA"/>
    <property type="match status" value="3"/>
</dbReference>
<feature type="transmembrane region" description="Helical" evidence="17">
    <location>
        <begin position="469"/>
        <end position="493"/>
    </location>
</feature>
<dbReference type="SUPFAM" id="SSF81321">
    <property type="entry name" value="Family A G protein-coupled receptor-like"/>
    <property type="match status" value="1"/>
</dbReference>
<dbReference type="SUPFAM" id="SSF57184">
    <property type="entry name" value="Growth factor receptor domain"/>
    <property type="match status" value="1"/>
</dbReference>
<dbReference type="PANTHER" id="PTHR12011:SF449">
    <property type="entry name" value="ADHESION G PROTEIN-COUPLED RECEPTOR E1"/>
    <property type="match status" value="1"/>
</dbReference>
<comment type="subcellular location">
    <subcellularLocation>
        <location evidence="1">Cell membrane</location>
        <topology evidence="1">Multi-pass membrane protein</topology>
    </subcellularLocation>
</comment>
<dbReference type="InterPro" id="IPR000832">
    <property type="entry name" value="GPCR_2_secretin-like"/>
</dbReference>
<evidence type="ECO:0000313" key="22">
    <source>
        <dbReference type="Proteomes" id="UP000002280"/>
    </source>
</evidence>
<feature type="transmembrane region" description="Helical" evidence="17">
    <location>
        <begin position="514"/>
        <end position="532"/>
    </location>
</feature>
<feature type="transmembrane region" description="Helical" evidence="17">
    <location>
        <begin position="597"/>
        <end position="619"/>
    </location>
</feature>
<evidence type="ECO:0000256" key="4">
    <source>
        <dbReference type="ARBA" id="ARBA00022536"/>
    </source>
</evidence>
<reference evidence="21 22" key="1">
    <citation type="journal article" date="2007" name="Nature">
        <title>Genome of the marsupial Monodelphis domestica reveals innovation in non-coding sequences.</title>
        <authorList>
            <person name="Mikkelsen T.S."/>
            <person name="Wakefield M.J."/>
            <person name="Aken B."/>
            <person name="Amemiya C.T."/>
            <person name="Chang J.L."/>
            <person name="Duke S."/>
            <person name="Garber M."/>
            <person name="Gentles A.J."/>
            <person name="Goodstadt L."/>
            <person name="Heger A."/>
            <person name="Jurka J."/>
            <person name="Kamal M."/>
            <person name="Mauceli E."/>
            <person name="Searle S.M."/>
            <person name="Sharpe T."/>
            <person name="Baker M.L."/>
            <person name="Batzer M.A."/>
            <person name="Benos P.V."/>
            <person name="Belov K."/>
            <person name="Clamp M."/>
            <person name="Cook A."/>
            <person name="Cuff J."/>
            <person name="Das R."/>
            <person name="Davidow L."/>
            <person name="Deakin J.E."/>
            <person name="Fazzari M.J."/>
            <person name="Glass J.L."/>
            <person name="Grabherr M."/>
            <person name="Greally J.M."/>
            <person name="Gu W."/>
            <person name="Hore T.A."/>
            <person name="Huttley G.A."/>
            <person name="Kleber M."/>
            <person name="Jirtle R.L."/>
            <person name="Koina E."/>
            <person name="Lee J.T."/>
            <person name="Mahony S."/>
            <person name="Marra M.A."/>
            <person name="Miller R.D."/>
            <person name="Nicholls R.D."/>
            <person name="Oda M."/>
            <person name="Papenfuss A.T."/>
            <person name="Parra Z.E."/>
            <person name="Pollock D.D."/>
            <person name="Ray D.A."/>
            <person name="Schein J.E."/>
            <person name="Speed T.P."/>
            <person name="Thompson K."/>
            <person name="VandeBerg J.L."/>
            <person name="Wade C.M."/>
            <person name="Walker J.A."/>
            <person name="Waters P.D."/>
            <person name="Webber C."/>
            <person name="Weidman J.R."/>
            <person name="Xie X."/>
            <person name="Zody M.C."/>
            <person name="Baldwin J."/>
            <person name="Abdouelleil A."/>
            <person name="Abdulkadir J."/>
            <person name="Abebe A."/>
            <person name="Abera B."/>
            <person name="Abreu J."/>
            <person name="Acer S.C."/>
            <person name="Aftuck L."/>
            <person name="Alexander A."/>
            <person name="An P."/>
            <person name="Anderson E."/>
            <person name="Anderson S."/>
            <person name="Arachi H."/>
            <person name="Azer M."/>
            <person name="Bachantsang P."/>
            <person name="Barry A."/>
            <person name="Bayul T."/>
            <person name="Berlin A."/>
            <person name="Bessette D."/>
            <person name="Bloom T."/>
            <person name="Bloom T."/>
            <person name="Boguslavskiy L."/>
            <person name="Bonnet C."/>
            <person name="Boukhgalter B."/>
            <person name="Bourzgui I."/>
            <person name="Brown A."/>
            <person name="Cahill P."/>
            <person name="Channer S."/>
            <person name="Cheshatsang Y."/>
            <person name="Chuda L."/>
            <person name="Citroen M."/>
            <person name="Collymore A."/>
            <person name="Cooke P."/>
            <person name="Costello M."/>
            <person name="D'Aco K."/>
            <person name="Daza R."/>
            <person name="De Haan G."/>
            <person name="DeGray S."/>
            <person name="DeMaso C."/>
            <person name="Dhargay N."/>
            <person name="Dooley K."/>
            <person name="Dooley E."/>
            <person name="Doricent M."/>
            <person name="Dorje P."/>
            <person name="Dorjee K."/>
            <person name="Dupes A."/>
            <person name="Elong R."/>
            <person name="Falk J."/>
            <person name="Farina A."/>
            <person name="Faro S."/>
            <person name="Ferguson D."/>
            <person name="Fisher S."/>
            <person name="Foley C.D."/>
            <person name="Franke A."/>
            <person name="Friedrich D."/>
            <person name="Gadbois L."/>
            <person name="Gearin G."/>
            <person name="Gearin C.R."/>
            <person name="Giannoukos G."/>
            <person name="Goode T."/>
            <person name="Graham J."/>
            <person name="Grandbois E."/>
            <person name="Grewal S."/>
            <person name="Gyaltsen K."/>
            <person name="Hafez N."/>
            <person name="Hagos B."/>
            <person name="Hall J."/>
            <person name="Henson C."/>
            <person name="Hollinger A."/>
            <person name="Honan T."/>
            <person name="Huard M.D."/>
            <person name="Hughes L."/>
            <person name="Hurhula B."/>
            <person name="Husby M.E."/>
            <person name="Kamat A."/>
            <person name="Kanga B."/>
            <person name="Kashin S."/>
            <person name="Khazanovich D."/>
            <person name="Kisner P."/>
            <person name="Lance K."/>
            <person name="Lara M."/>
            <person name="Lee W."/>
            <person name="Lennon N."/>
            <person name="Letendre F."/>
            <person name="LeVine R."/>
            <person name="Lipovsky A."/>
            <person name="Liu X."/>
            <person name="Liu J."/>
            <person name="Liu S."/>
            <person name="Lokyitsang T."/>
            <person name="Lokyitsang Y."/>
            <person name="Lubonja R."/>
            <person name="Lui A."/>
            <person name="MacDonald P."/>
            <person name="Magnisalis V."/>
            <person name="Maru K."/>
            <person name="Matthews C."/>
            <person name="McCusker W."/>
            <person name="McDonough S."/>
            <person name="Mehta T."/>
            <person name="Meldrim J."/>
            <person name="Meneus L."/>
            <person name="Mihai O."/>
            <person name="Mihalev A."/>
            <person name="Mihova T."/>
            <person name="Mittelman R."/>
            <person name="Mlenga V."/>
            <person name="Montmayeur A."/>
            <person name="Mulrain L."/>
            <person name="Navidi A."/>
            <person name="Naylor J."/>
            <person name="Negash T."/>
            <person name="Nguyen T."/>
            <person name="Nguyen N."/>
            <person name="Nicol R."/>
            <person name="Norbu C."/>
            <person name="Norbu N."/>
            <person name="Novod N."/>
            <person name="O'Neill B."/>
            <person name="Osman S."/>
            <person name="Markiewicz E."/>
            <person name="Oyono O.L."/>
            <person name="Patti C."/>
            <person name="Phunkhang P."/>
            <person name="Pierre F."/>
            <person name="Priest M."/>
            <person name="Raghuraman S."/>
            <person name="Rege F."/>
            <person name="Reyes R."/>
            <person name="Rise C."/>
            <person name="Rogov P."/>
            <person name="Ross K."/>
            <person name="Ryan E."/>
            <person name="Settipalli S."/>
            <person name="Shea T."/>
            <person name="Sherpa N."/>
            <person name="Shi L."/>
            <person name="Shih D."/>
            <person name="Sparrow T."/>
            <person name="Spaulding J."/>
            <person name="Stalker J."/>
            <person name="Stange-Thomann N."/>
            <person name="Stavropoulos S."/>
            <person name="Stone C."/>
            <person name="Strader C."/>
            <person name="Tesfaye S."/>
            <person name="Thomson T."/>
            <person name="Thoulutsang Y."/>
            <person name="Thoulutsang D."/>
            <person name="Topham K."/>
            <person name="Topping I."/>
            <person name="Tsamla T."/>
            <person name="Vassiliev H."/>
            <person name="Vo A."/>
            <person name="Wangchuk T."/>
            <person name="Wangdi T."/>
            <person name="Weiand M."/>
            <person name="Wilkinson J."/>
            <person name="Wilson A."/>
            <person name="Yadav S."/>
            <person name="Young G."/>
            <person name="Yu Q."/>
            <person name="Zembek L."/>
            <person name="Zhong D."/>
            <person name="Zimmer A."/>
            <person name="Zwirko Z."/>
            <person name="Jaffe D.B."/>
            <person name="Alvarez P."/>
            <person name="Brockman W."/>
            <person name="Butler J."/>
            <person name="Chin C."/>
            <person name="Gnerre S."/>
            <person name="MacCallum I."/>
            <person name="Graves J.A."/>
            <person name="Ponting C.P."/>
            <person name="Breen M."/>
            <person name="Samollow P.B."/>
            <person name="Lander E.S."/>
            <person name="Lindblad-Toh K."/>
        </authorList>
    </citation>
    <scope>NUCLEOTIDE SEQUENCE [LARGE SCALE GENOMIC DNA]</scope>
</reference>
<keyword evidence="8" id="KW-0106">Calcium</keyword>
<dbReference type="Bgee" id="ENSMODG00000002338">
    <property type="expression patterns" value="Expressed in blood and 16 other cell types or tissues"/>
</dbReference>
<evidence type="ECO:0000256" key="16">
    <source>
        <dbReference type="PROSITE-ProRule" id="PRU00076"/>
    </source>
</evidence>
<keyword evidence="11 17" id="KW-0472">Membrane</keyword>
<keyword evidence="22" id="KW-1185">Reference proteome</keyword>
<organism evidence="21 22">
    <name type="scientific">Monodelphis domestica</name>
    <name type="common">Gray short-tailed opossum</name>
    <dbReference type="NCBI Taxonomy" id="13616"/>
    <lineage>
        <taxon>Eukaryota</taxon>
        <taxon>Metazoa</taxon>
        <taxon>Chordata</taxon>
        <taxon>Craniata</taxon>
        <taxon>Vertebrata</taxon>
        <taxon>Euteleostomi</taxon>
        <taxon>Mammalia</taxon>
        <taxon>Metatheria</taxon>
        <taxon>Didelphimorphia</taxon>
        <taxon>Didelphidae</taxon>
        <taxon>Monodelphis</taxon>
    </lineage>
</organism>
<sequence length="693" mass="76330">MILHNLPLYIPDIDECTDSTICPPYSFCINTPGHFTCSCKKGFALRNRTAPGKGSHRMVCQDVDECSQIPNPCGLNTNCINVIGSYKCSCLPGFSSPSGNSWLRGATGSFQCTDIDECLNATACLQNSACWNTPGSYNCICNGGFTFRNSQCEGIKGLSFNFYTCENKTITVSLQKAAGNFASVLKETSTWHKLSQKETSTVATVFLDSVESATLAALASPSGKMNETVTTEYLEIRSKVIQEDILVENVALTFSVKGDSMKIESSTIKESVSSGILSVAFVSFLGMESILNEAFFYNPEPNMIRKSQKLWINSRVVGGIITGSKKDNLSNPVFYTLENIQPKKKLDTSICVSWDPEIEGGRWTPTGCMMLDSTETHTMCSCNRLANMAIIMASGKITMDFALSLISHVGLILSLLCLAMAIATFLLCRSIQNRNTTLHLHLCVCLFLAKLLFLIGADKTENKVLCAVIAGLLHYLFLACFAWMLVEAVMLFLMVRNLKVVNYFSSRNIKMPHLCAFGYGLPGLIVAVAAGIQWEGYGMHNRCWLNTDTGFAWSFLGPVCIIITINSILLTWTLWILRKKLSSVNAEVSTLKDSRLLTFKAFVQLFILGCSWILGIFQIGPIATIMAYLFTIINSLQGTFIFIIHCILNRQVREEYKRCFIRKTKSSATSQTSGILLSSVPSTSKAVRDPPCS</sequence>
<name>A0A5F8GEX3_MONDO</name>
<evidence type="ECO:0000256" key="2">
    <source>
        <dbReference type="ARBA" id="ARBA00007343"/>
    </source>
</evidence>
<dbReference type="GO" id="GO:0007166">
    <property type="term" value="P:cell surface receptor signaling pathway"/>
    <property type="evidence" value="ECO:0007669"/>
    <property type="project" value="InterPro"/>
</dbReference>
<dbReference type="AlphaFoldDB" id="A0A5F8GEX3"/>
<keyword evidence="9 17" id="KW-1133">Transmembrane helix</keyword>
<dbReference type="PROSITE" id="PS50261">
    <property type="entry name" value="G_PROTEIN_RECEP_F2_4"/>
    <property type="match status" value="1"/>
</dbReference>
<evidence type="ECO:0000256" key="1">
    <source>
        <dbReference type="ARBA" id="ARBA00004651"/>
    </source>
</evidence>
<keyword evidence="13" id="KW-0675">Receptor</keyword>
<evidence type="ECO:0000256" key="13">
    <source>
        <dbReference type="ARBA" id="ARBA00023170"/>
    </source>
</evidence>
<feature type="domain" description="EGF-like" evidence="18">
    <location>
        <begin position="12"/>
        <end position="49"/>
    </location>
</feature>
<dbReference type="InterPro" id="IPR000742">
    <property type="entry name" value="EGF"/>
</dbReference>
<dbReference type="PROSITE" id="PS50221">
    <property type="entry name" value="GAIN_B"/>
    <property type="match status" value="1"/>
</dbReference>
<evidence type="ECO:0000256" key="15">
    <source>
        <dbReference type="ARBA" id="ARBA00023224"/>
    </source>
</evidence>
<dbReference type="GO" id="GO:0005509">
    <property type="term" value="F:calcium ion binding"/>
    <property type="evidence" value="ECO:0007669"/>
    <property type="project" value="InterPro"/>
</dbReference>
<dbReference type="CDD" id="cd15439">
    <property type="entry name" value="7tmB2_EMR"/>
    <property type="match status" value="1"/>
</dbReference>
<evidence type="ECO:0000256" key="7">
    <source>
        <dbReference type="ARBA" id="ARBA00022737"/>
    </source>
</evidence>
<keyword evidence="15" id="KW-0807">Transducer</keyword>
<dbReference type="Gene3D" id="1.20.1070.10">
    <property type="entry name" value="Rhodopsin 7-helix transmembrane proteins"/>
    <property type="match status" value="1"/>
</dbReference>
<evidence type="ECO:0000256" key="14">
    <source>
        <dbReference type="ARBA" id="ARBA00023180"/>
    </source>
</evidence>
<dbReference type="FunFam" id="2.10.25.10:FF:000462">
    <property type="entry name" value="Adhesion G protein-coupled receptor E1"/>
    <property type="match status" value="1"/>
</dbReference>
<evidence type="ECO:0000259" key="18">
    <source>
        <dbReference type="PROSITE" id="PS50026"/>
    </source>
</evidence>
<dbReference type="PROSITE" id="PS00010">
    <property type="entry name" value="ASX_HYDROXYL"/>
    <property type="match status" value="3"/>
</dbReference>
<dbReference type="GO" id="GO:0005886">
    <property type="term" value="C:plasma membrane"/>
    <property type="evidence" value="ECO:0007669"/>
    <property type="project" value="UniProtKB-SubCell"/>
</dbReference>